<reference evidence="1 2" key="1">
    <citation type="submission" date="2019-11" db="EMBL/GenBank/DDBJ databases">
        <title>Agromyces kandeliae sp. nov., isolated from mangrove soil.</title>
        <authorList>
            <person name="Wang R."/>
        </authorList>
    </citation>
    <scope>NUCLEOTIDE SEQUENCE [LARGE SCALE GENOMIC DNA]</scope>
    <source>
        <strain evidence="1 2">Q22</strain>
    </source>
</reference>
<evidence type="ECO:0000313" key="2">
    <source>
        <dbReference type="Proteomes" id="UP000476511"/>
    </source>
</evidence>
<gene>
    <name evidence="1" type="ORF">GJR97_12860</name>
</gene>
<evidence type="ECO:0000313" key="1">
    <source>
        <dbReference type="EMBL" id="MRX44612.1"/>
    </source>
</evidence>
<dbReference type="RefSeq" id="WP_154347083.1">
    <property type="nucleotide sequence ID" value="NZ_WKJD01000018.1"/>
</dbReference>
<accession>A0A6L5R3S8</accession>
<proteinExistence type="predicted"/>
<comment type="caution">
    <text evidence="1">The sequence shown here is derived from an EMBL/GenBank/DDBJ whole genome shotgun (WGS) entry which is preliminary data.</text>
</comment>
<dbReference type="AlphaFoldDB" id="A0A6L5R3S8"/>
<keyword evidence="2" id="KW-1185">Reference proteome</keyword>
<sequence length="322" mass="36798">MVRRLMLDNNIWTFLVNADAVEALQLEAWSRRVEVVVPPAIVIEALQAHPQSEEGQEAKLRRIAAMTSAAWVRLMPEAYKEANEVRGEVERLRPEWINPRPRLASWNHHRKDWQSGWWDFVRKTPEEAARIHGELSDARVTRARADARQAREEARATGTTFERVSFAEAVMLVGEEPGWSSDPFDAWRGEAMNRWYAALKQSGPDHDWLAPWLNEQASDRGHWTRFWTREVDRDRVPLNWLRWAFGRVQSTLSTNDGTPVDNQIATYLPEADVFLTADKRFAACIRAVAPHSPVTLARVITVPANQPAVHETFAQLADLADA</sequence>
<protein>
    <recommendedName>
        <fullName evidence="3">PIN domain-containing protein</fullName>
    </recommendedName>
</protein>
<name>A0A6L5R3S8_9MICO</name>
<dbReference type="Proteomes" id="UP000476511">
    <property type="component" value="Unassembled WGS sequence"/>
</dbReference>
<organism evidence="1 2">
    <name type="scientific">Agromyces kandeliae</name>
    <dbReference type="NCBI Taxonomy" id="2666141"/>
    <lineage>
        <taxon>Bacteria</taxon>
        <taxon>Bacillati</taxon>
        <taxon>Actinomycetota</taxon>
        <taxon>Actinomycetes</taxon>
        <taxon>Micrococcales</taxon>
        <taxon>Microbacteriaceae</taxon>
        <taxon>Agromyces</taxon>
    </lineage>
</organism>
<evidence type="ECO:0008006" key="3">
    <source>
        <dbReference type="Google" id="ProtNLM"/>
    </source>
</evidence>
<dbReference type="EMBL" id="WKJD01000018">
    <property type="protein sequence ID" value="MRX44612.1"/>
    <property type="molecule type" value="Genomic_DNA"/>
</dbReference>